<evidence type="ECO:0000313" key="3">
    <source>
        <dbReference type="Proteomes" id="UP000030401"/>
    </source>
</evidence>
<protein>
    <recommendedName>
        <fullName evidence="4">DUF2759 domain-containing protein</fullName>
    </recommendedName>
</protein>
<reference evidence="2 3" key="1">
    <citation type="submission" date="2013-08" db="EMBL/GenBank/DDBJ databases">
        <authorList>
            <person name="Huang J."/>
            <person name="Wang G."/>
        </authorList>
    </citation>
    <scope>NUCLEOTIDE SEQUENCE [LARGE SCALE GENOMIC DNA]</scope>
    <source>
        <strain evidence="2 3">JSM 072002</strain>
    </source>
</reference>
<dbReference type="eggNOG" id="ENOG5033JJY">
    <property type="taxonomic scope" value="Bacteria"/>
</dbReference>
<proteinExistence type="predicted"/>
<evidence type="ECO:0008006" key="4">
    <source>
        <dbReference type="Google" id="ProtNLM"/>
    </source>
</evidence>
<gene>
    <name evidence="2" type="ORF">N784_00560</name>
</gene>
<dbReference type="InterPro" id="IPR024490">
    <property type="entry name" value="DUF2759"/>
</dbReference>
<keyword evidence="1" id="KW-1133">Transmembrane helix</keyword>
<dbReference type="RefSeq" id="WP_084600072.1">
    <property type="nucleotide sequence ID" value="NZ_AVPG01000001.1"/>
</dbReference>
<keyword evidence="1" id="KW-0812">Transmembrane</keyword>
<dbReference type="STRING" id="1385512.N784_00560"/>
<dbReference type="OrthoDB" id="2355718at2"/>
<dbReference type="EMBL" id="AVPG01000001">
    <property type="protein sequence ID" value="KGX88872.1"/>
    <property type="molecule type" value="Genomic_DNA"/>
</dbReference>
<evidence type="ECO:0000256" key="1">
    <source>
        <dbReference type="SAM" id="Phobius"/>
    </source>
</evidence>
<dbReference type="AlphaFoldDB" id="A0A0A5HZ31"/>
<accession>A0A0A5HZ31</accession>
<sequence length="57" mass="6220">MVLAIMLLLVTILCIIAFFRELKTRNFFAVAFAGVSTLAFGFFSIMTLISPFIGGGQ</sequence>
<feature type="transmembrane region" description="Helical" evidence="1">
    <location>
        <begin position="27"/>
        <end position="53"/>
    </location>
</feature>
<keyword evidence="3" id="KW-1185">Reference proteome</keyword>
<evidence type="ECO:0000313" key="2">
    <source>
        <dbReference type="EMBL" id="KGX88872.1"/>
    </source>
</evidence>
<dbReference type="Pfam" id="PF10958">
    <property type="entry name" value="DUF2759"/>
    <property type="match status" value="1"/>
</dbReference>
<dbReference type="Proteomes" id="UP000030401">
    <property type="component" value="Unassembled WGS sequence"/>
</dbReference>
<name>A0A0A5HZ31_9BACI</name>
<comment type="caution">
    <text evidence="2">The sequence shown here is derived from an EMBL/GenBank/DDBJ whole genome shotgun (WGS) entry which is preliminary data.</text>
</comment>
<keyword evidence="1" id="KW-0472">Membrane</keyword>
<organism evidence="2 3">
    <name type="scientific">Pontibacillus litoralis JSM 072002</name>
    <dbReference type="NCBI Taxonomy" id="1385512"/>
    <lineage>
        <taxon>Bacteria</taxon>
        <taxon>Bacillati</taxon>
        <taxon>Bacillota</taxon>
        <taxon>Bacilli</taxon>
        <taxon>Bacillales</taxon>
        <taxon>Bacillaceae</taxon>
        <taxon>Pontibacillus</taxon>
    </lineage>
</organism>